<dbReference type="CDD" id="cd05015">
    <property type="entry name" value="SIS_PGI_1"/>
    <property type="match status" value="1"/>
</dbReference>
<name>C5J7D5_MESCH</name>
<comment type="pathway">
    <text evidence="8">Carbohydrate biosynthesis; gluconeogenesis.</text>
</comment>
<comment type="function">
    <text evidence="8">Catalyzes the reversible isomerization of glucose-6-phosphate to fructose-6-phosphate.</text>
</comment>
<dbReference type="InterPro" id="IPR001672">
    <property type="entry name" value="G6P_Isomerase"/>
</dbReference>
<comment type="pathway">
    <text evidence="1 8 9">Carbohydrate degradation; glycolysis; D-glyceraldehyde 3-phosphate and glycerone phosphate from D-glucose: step 2/4.</text>
</comment>
<dbReference type="PROSITE" id="PS51463">
    <property type="entry name" value="P_GLUCOSE_ISOMERASE_3"/>
    <property type="match status" value="1"/>
</dbReference>
<dbReference type="Pfam" id="PF00342">
    <property type="entry name" value="PGI"/>
    <property type="match status" value="1"/>
</dbReference>
<dbReference type="GO" id="GO:0006096">
    <property type="term" value="P:glycolytic process"/>
    <property type="evidence" value="ECO:0007669"/>
    <property type="project" value="UniProtKB-UniRule"/>
</dbReference>
<sequence length="414" mass="46765">MQINSYSEEVAQIHRDMNALKKPGYQFLGWKDFPENALNEHELEKMKQIAKKLKQQKVEVLVVIGIGGSFLGAKAGIDFIQGLHPIKRDMEIIFVGTSISSTDLYQKLQYVATKKFAINVISKSGTTIEPSIAFRLFKNLLETQQESKAKNFIFVTTDANKGTLLSIAEQKGYEKFVVLDNIGGRFSVLSSVGFFPMICAGVNIDEVIRGATEANIVFSQESLDLNPAYQYAVARYILFKKLNYKTEILIGYEPFLTFFNEWWKQLFGESEGKNKTGLWPSSAIFTTDLHSLGQFIQEGSRIFFETVIFIKEPKYDIQLEEELGNLDGLNYLAKKTVHEINYSAFQATLAAHVHNGQTPNIVISLNNSSARSFGWLVMFFEKACAMSAYLLGLNPFDQPGVEVYKENLKQILKK</sequence>
<dbReference type="PROSITE" id="PS00174">
    <property type="entry name" value="P_GLUCOSE_ISOMERASE_2"/>
    <property type="match status" value="1"/>
</dbReference>
<dbReference type="FunFam" id="3.40.50.10490:FF:000016">
    <property type="entry name" value="Glucose-6-phosphate isomerase"/>
    <property type="match status" value="1"/>
</dbReference>
<keyword evidence="5 8" id="KW-0324">Glycolysis</keyword>
<evidence type="ECO:0000256" key="8">
    <source>
        <dbReference type="HAMAP-Rule" id="MF_00473"/>
    </source>
</evidence>
<dbReference type="GO" id="GO:0048029">
    <property type="term" value="F:monosaccharide binding"/>
    <property type="evidence" value="ECO:0007669"/>
    <property type="project" value="TreeGrafter"/>
</dbReference>
<proteinExistence type="inferred from homology"/>
<dbReference type="GO" id="GO:0097367">
    <property type="term" value="F:carbohydrate derivative binding"/>
    <property type="evidence" value="ECO:0007669"/>
    <property type="project" value="InterPro"/>
</dbReference>
<dbReference type="Proteomes" id="UP000001491">
    <property type="component" value="Chromosome"/>
</dbReference>
<comment type="subcellular location">
    <subcellularLocation>
        <location evidence="8">Cytoplasm</location>
    </subcellularLocation>
</comment>
<evidence type="ECO:0000313" key="11">
    <source>
        <dbReference type="Proteomes" id="UP000001491"/>
    </source>
</evidence>
<comment type="similarity">
    <text evidence="2 8 9">Belongs to the GPI family.</text>
</comment>
<evidence type="ECO:0000256" key="9">
    <source>
        <dbReference type="RuleBase" id="RU000612"/>
    </source>
</evidence>
<dbReference type="GO" id="GO:0051156">
    <property type="term" value="P:glucose 6-phosphate metabolic process"/>
    <property type="evidence" value="ECO:0007669"/>
    <property type="project" value="TreeGrafter"/>
</dbReference>
<feature type="active site" evidence="8">
    <location>
        <position position="405"/>
    </location>
</feature>
<evidence type="ECO:0000313" key="10">
    <source>
        <dbReference type="EMBL" id="CAT05398.1"/>
    </source>
</evidence>
<evidence type="ECO:0000256" key="4">
    <source>
        <dbReference type="ARBA" id="ARBA00022490"/>
    </source>
</evidence>
<keyword evidence="3 8" id="KW-0312">Gluconeogenesis</keyword>
<dbReference type="CDD" id="cd05016">
    <property type="entry name" value="SIS_PGI_2"/>
    <property type="match status" value="1"/>
</dbReference>
<dbReference type="SUPFAM" id="SSF53697">
    <property type="entry name" value="SIS domain"/>
    <property type="match status" value="1"/>
</dbReference>
<dbReference type="HAMAP" id="MF_00473">
    <property type="entry name" value="G6P_isomerase"/>
    <property type="match status" value="1"/>
</dbReference>
<dbReference type="Gene3D" id="3.40.50.10490">
    <property type="entry name" value="Glucose-6-phosphate isomerase like protein, domain 1"/>
    <property type="match status" value="2"/>
</dbReference>
<evidence type="ECO:0000256" key="3">
    <source>
        <dbReference type="ARBA" id="ARBA00022432"/>
    </source>
</evidence>
<dbReference type="InterPro" id="IPR046348">
    <property type="entry name" value="SIS_dom_sf"/>
</dbReference>
<dbReference type="AlphaFoldDB" id="C5J7D5"/>
<evidence type="ECO:0000256" key="5">
    <source>
        <dbReference type="ARBA" id="ARBA00023152"/>
    </source>
</evidence>
<dbReference type="GO" id="GO:0004347">
    <property type="term" value="F:glucose-6-phosphate isomerase activity"/>
    <property type="evidence" value="ECO:0007669"/>
    <property type="project" value="UniProtKB-UniRule"/>
</dbReference>
<dbReference type="HOGENOM" id="CLU_037303_0_1_14"/>
<protein>
    <recommendedName>
        <fullName evidence="8">Glucose-6-phosphate isomerase</fullName>
        <shortName evidence="8">GPI</shortName>
        <ecNumber evidence="8">5.3.1.9</ecNumber>
    </recommendedName>
    <alternativeName>
        <fullName evidence="8">Phosphoglucose isomerase</fullName>
        <shortName evidence="8">PGI</shortName>
    </alternativeName>
    <alternativeName>
        <fullName evidence="8">Phosphohexose isomerase</fullName>
        <shortName evidence="8">PHI</shortName>
    </alternativeName>
</protein>
<keyword evidence="4 8" id="KW-0963">Cytoplasm</keyword>
<evidence type="ECO:0000256" key="6">
    <source>
        <dbReference type="ARBA" id="ARBA00023235"/>
    </source>
</evidence>
<dbReference type="InterPro" id="IPR035482">
    <property type="entry name" value="SIS_PGI_2"/>
</dbReference>
<dbReference type="GO" id="GO:0005829">
    <property type="term" value="C:cytosol"/>
    <property type="evidence" value="ECO:0007669"/>
    <property type="project" value="TreeGrafter"/>
</dbReference>
<dbReference type="NCBIfam" id="NF010697">
    <property type="entry name" value="PRK14097.1"/>
    <property type="match status" value="1"/>
</dbReference>
<comment type="catalytic activity">
    <reaction evidence="7 8 9">
        <text>alpha-D-glucose 6-phosphate = beta-D-fructose 6-phosphate</text>
        <dbReference type="Rhea" id="RHEA:11816"/>
        <dbReference type="ChEBI" id="CHEBI:57634"/>
        <dbReference type="ChEBI" id="CHEBI:58225"/>
        <dbReference type="EC" id="5.3.1.9"/>
    </reaction>
</comment>
<keyword evidence="6 8" id="KW-0413">Isomerase</keyword>
<feature type="active site" description="Proton donor" evidence="8">
    <location>
        <position position="269"/>
    </location>
</feature>
<reference evidence="11" key="1">
    <citation type="journal article" date="2009" name="BMC Bioinformatics">
        <title>The Mycoplasma conjunctivae genome sequencing, annotation and analysis.</title>
        <authorList>
            <person name="Calderon-Copete S.P."/>
            <person name="Wigger G."/>
            <person name="Wunderlin C."/>
            <person name="Schmidheini T."/>
            <person name="Frey J."/>
            <person name="Quail M.A."/>
            <person name="Falquet L."/>
        </authorList>
    </citation>
    <scope>NUCLEOTIDE SEQUENCE [LARGE SCALE GENOMIC DNA]</scope>
    <source>
        <strain evidence="11">ATCC 25834 / NCTC 10147 / HRC/581</strain>
    </source>
</reference>
<comment type="caution">
    <text evidence="8">Lacks conserved residue(s) required for the propagation of feature annotation.</text>
</comment>
<dbReference type="UniPathway" id="UPA00138"/>
<dbReference type="GO" id="GO:0006094">
    <property type="term" value="P:gluconeogenesis"/>
    <property type="evidence" value="ECO:0007669"/>
    <property type="project" value="UniProtKB-UniRule"/>
</dbReference>
<evidence type="ECO:0000256" key="7">
    <source>
        <dbReference type="ARBA" id="ARBA00029321"/>
    </source>
</evidence>
<dbReference type="UniPathway" id="UPA00109">
    <property type="reaction ID" value="UER00181"/>
</dbReference>
<dbReference type="KEGG" id="mco:MCJ_007140"/>
<dbReference type="EMBL" id="FM864216">
    <property type="protein sequence ID" value="CAT05398.1"/>
    <property type="molecule type" value="Genomic_DNA"/>
</dbReference>
<dbReference type="InterPro" id="IPR035476">
    <property type="entry name" value="SIS_PGI_1"/>
</dbReference>
<organism evidence="10 11">
    <name type="scientific">Mesomycoplasma conjunctivae (strain ATCC 25834 / NCTC 10147 / HRC/581)</name>
    <name type="common">Mycoplasma conjunctivae</name>
    <dbReference type="NCBI Taxonomy" id="572263"/>
    <lineage>
        <taxon>Bacteria</taxon>
        <taxon>Bacillati</taxon>
        <taxon>Mycoplasmatota</taxon>
        <taxon>Mycoplasmoidales</taxon>
        <taxon>Metamycoplasmataceae</taxon>
        <taxon>Mesomycoplasma</taxon>
    </lineage>
</organism>
<evidence type="ECO:0000256" key="1">
    <source>
        <dbReference type="ARBA" id="ARBA00004926"/>
    </source>
</evidence>
<keyword evidence="11" id="KW-1185">Reference proteome</keyword>
<dbReference type="EC" id="5.3.1.9" evidence="8"/>
<dbReference type="PRINTS" id="PR00662">
    <property type="entry name" value="G6PISOMERASE"/>
</dbReference>
<dbReference type="PANTHER" id="PTHR11469">
    <property type="entry name" value="GLUCOSE-6-PHOSPHATE ISOMERASE"/>
    <property type="match status" value="1"/>
</dbReference>
<gene>
    <name evidence="8 10" type="primary">pgi</name>
    <name evidence="10" type="ordered locus">MCJ_007140</name>
</gene>
<accession>C5J7D5</accession>
<dbReference type="eggNOG" id="COG0166">
    <property type="taxonomic scope" value="Bacteria"/>
</dbReference>
<evidence type="ECO:0000256" key="2">
    <source>
        <dbReference type="ARBA" id="ARBA00006604"/>
    </source>
</evidence>
<dbReference type="PANTHER" id="PTHR11469:SF1">
    <property type="entry name" value="GLUCOSE-6-PHOSPHATE ISOMERASE"/>
    <property type="match status" value="1"/>
</dbReference>
<dbReference type="InterPro" id="IPR018189">
    <property type="entry name" value="Phosphoglucose_isomerase_CS"/>
</dbReference>
<dbReference type="PROSITE" id="PS00765">
    <property type="entry name" value="P_GLUCOSE_ISOMERASE_1"/>
    <property type="match status" value="1"/>
</dbReference>